<feature type="compositionally biased region" description="Polar residues" evidence="2">
    <location>
        <begin position="65"/>
        <end position="75"/>
    </location>
</feature>
<keyword evidence="5" id="KW-1185">Reference proteome</keyword>
<feature type="coiled-coil region" evidence="1">
    <location>
        <begin position="836"/>
        <end position="865"/>
    </location>
</feature>
<dbReference type="InterPro" id="IPR003169">
    <property type="entry name" value="GYF"/>
</dbReference>
<feature type="region of interest" description="Disordered" evidence="2">
    <location>
        <begin position="55"/>
        <end position="208"/>
    </location>
</feature>
<dbReference type="Gene3D" id="3.30.1490.40">
    <property type="match status" value="1"/>
</dbReference>
<dbReference type="SMART" id="SM00444">
    <property type="entry name" value="GYF"/>
    <property type="match status" value="1"/>
</dbReference>
<accession>A0AAW1HFZ1</accession>
<dbReference type="EMBL" id="JBDFQZ010000011">
    <property type="protein sequence ID" value="KAK9675356.1"/>
    <property type="molecule type" value="Genomic_DNA"/>
</dbReference>
<feature type="region of interest" description="Disordered" evidence="2">
    <location>
        <begin position="1"/>
        <end position="24"/>
    </location>
</feature>
<feature type="region of interest" description="Disordered" evidence="2">
    <location>
        <begin position="640"/>
        <end position="662"/>
    </location>
</feature>
<dbReference type="Pfam" id="PF02213">
    <property type="entry name" value="GYF"/>
    <property type="match status" value="1"/>
</dbReference>
<evidence type="ECO:0000259" key="3">
    <source>
        <dbReference type="PROSITE" id="PS50829"/>
    </source>
</evidence>
<feature type="compositionally biased region" description="Basic and acidic residues" evidence="2">
    <location>
        <begin position="138"/>
        <end position="186"/>
    </location>
</feature>
<feature type="domain" description="GYF" evidence="3">
    <location>
        <begin position="502"/>
        <end position="553"/>
    </location>
</feature>
<keyword evidence="1" id="KW-0175">Coiled coil</keyword>
<dbReference type="PANTHER" id="PTHR46992">
    <property type="entry name" value="GYF DOMAIN-CONTAINING PROTEIN"/>
    <property type="match status" value="1"/>
</dbReference>
<evidence type="ECO:0000313" key="4">
    <source>
        <dbReference type="EMBL" id="KAK9675356.1"/>
    </source>
</evidence>
<feature type="region of interest" description="Disordered" evidence="2">
    <location>
        <begin position="1504"/>
        <end position="1537"/>
    </location>
</feature>
<gene>
    <name evidence="4" type="ORF">RND81_11G002600</name>
</gene>
<sequence>MSDRNIDLPDDLLSSTPKGNDGGKVSLEFLDVVKDQAVSESSIPLSPQWLYAKHGESKQDIRGPNSLSLGNSTDLTQKESERKDWRKLASENDGNRRWREEERETGLLGRRDRRKTERRAETALVKDSAEARSLPSSERWHDTNNRNAAHESKRDTKWSSRWGPEEKEKEQRTDKKTDIEKEESHADAPSIGSSNRDADTRDKWRPRHRMDAAAPTPYRAAPGFGPDKGKADVPTAGFTVGRGRSSTTPHMKAPLGTPSGGAFLVDKNENFLGKPSVSADSFRYPRAKLLDIYRVQKLDPTFSTKPIPMDEVSGVTQVASVEPLAFVAPEAVEEEILKDIWKGKITSSGASYSPSKQSKVAEAAAGLGDVNCFEGVLPPSITEEGIASDSLQAEERSAKYGEEFTASGKAFERLQIGDAEKSDGVNYVASPFSAAENWQSDSASINHHIFNDVERAPMNIGSKLSDDMNTLFVSQSVEGGQDMLFAQSDINSNRMEGASPEELTLYYRDPQGEIQGPFLGVDIISWFEQGFFGIDLPVRLADASEDAPFQELGDVMPHLRVQEGHLICSDSSSKVDNLGEAAVAEINDLSTLDNHSWRFSEFDDHSNQPAHPVLSNYDMPPYLEGKSFRDSSAIDEEIVFPGRPGSGDNPASRRLRSADGPLTASAGYPFNMMEMKESGLPTQNDDKLHPFGLLWSELESNNTRQNQPLSMPSTADMRGHFTGQTAGRGSSFGGVHDPNIEETWSNFYDKVPSSNSNLYGESLESSQFTHLEHEPNHRELAEHMMSHQIQQQRIQQRNLLSQFGNLNEPPLDQVPVRNSIQQLSNQSFSELEHFMALQQQRQLELQQQQLQEQQQQQQLRQILMQERESQAKQFLLEQMIHGSAHDTGFPLSHMDPGMGNNALDQMLLKQHLLRDSQMHLHQPSRHSDPFIEQLIHAKMGHGAHRDRQAEILELMHHAKHEQQLRSQMLQQEQLQARQMQMDLRQRQEMGEGRPIGSVWAVDEPEPFLRNHGGSQRAHSAAFSPPAFSPLDIFQQQQRASHDEQMREIERLQLQDRVKRGLYDPGTMPFERAMSLQGAGSGINMDMANAMASLQGMDIHDPTSHLRSAAQLGSLSSGNLSHHSHHPFVSNDFHSPHLDAEVRWPDLDGRRSNEWLEPHLQPLNLHAEQQKRAQQFDEDNSKRVLMELLHQKSSHQSNQLQNLNGEALERRTPDFFSGSSSTDHLLNFAQDRETVLNNSSALPSFANIGGEQNQIRLSDEQAGGYEGSGRLSGRSSSGNYMDGGSVFPGMSHSSSLMFANPNVSGNSFVDRDFTEAEVKKRAPSVEDIMKGSLVEASESMSKHPGMSPLDNRENSVSSISRQSSIGIPGTQAGFYNENSFTEHAPSERVCANRPRVTSTMEPITISRDTMPNALSRMPENVLLKRPPVSRPLSSQEGLLDRAIDVSSKVANPSIGAPDGVRRDVGGNAVVSSDAISTKKDMRFRRTNSCSDADVSETSFIDMLKSNAKKPEAHVESADASQGSKTSKKKGKKGRQIDPALLGFKVTSNRIMMGEIQRIDD</sequence>
<proteinExistence type="predicted"/>
<dbReference type="CDD" id="cd00072">
    <property type="entry name" value="GYF"/>
    <property type="match status" value="1"/>
</dbReference>
<name>A0AAW1HFZ1_SAPOF</name>
<dbReference type="PANTHER" id="PTHR46992:SF1">
    <property type="entry name" value="GYF DOMAIN-CONTAINING PROTEIN"/>
    <property type="match status" value="1"/>
</dbReference>
<dbReference type="InterPro" id="IPR035445">
    <property type="entry name" value="GYF-like_dom_sf"/>
</dbReference>
<feature type="compositionally biased region" description="Basic and acidic residues" evidence="2">
    <location>
        <begin position="76"/>
        <end position="105"/>
    </location>
</feature>
<dbReference type="SUPFAM" id="SSF55277">
    <property type="entry name" value="GYF domain"/>
    <property type="match status" value="1"/>
</dbReference>
<feature type="region of interest" description="Disordered" evidence="2">
    <location>
        <begin position="239"/>
        <end position="258"/>
    </location>
</feature>
<comment type="caution">
    <text evidence="4">The sequence shown here is derived from an EMBL/GenBank/DDBJ whole genome shotgun (WGS) entry which is preliminary data.</text>
</comment>
<dbReference type="Proteomes" id="UP001443914">
    <property type="component" value="Unassembled WGS sequence"/>
</dbReference>
<dbReference type="PROSITE" id="PS50829">
    <property type="entry name" value="GYF"/>
    <property type="match status" value="1"/>
</dbReference>
<evidence type="ECO:0000256" key="2">
    <source>
        <dbReference type="SAM" id="MobiDB-lite"/>
    </source>
</evidence>
<organism evidence="4 5">
    <name type="scientific">Saponaria officinalis</name>
    <name type="common">Common soapwort</name>
    <name type="synonym">Lychnis saponaria</name>
    <dbReference type="NCBI Taxonomy" id="3572"/>
    <lineage>
        <taxon>Eukaryota</taxon>
        <taxon>Viridiplantae</taxon>
        <taxon>Streptophyta</taxon>
        <taxon>Embryophyta</taxon>
        <taxon>Tracheophyta</taxon>
        <taxon>Spermatophyta</taxon>
        <taxon>Magnoliopsida</taxon>
        <taxon>eudicotyledons</taxon>
        <taxon>Gunneridae</taxon>
        <taxon>Pentapetalae</taxon>
        <taxon>Caryophyllales</taxon>
        <taxon>Caryophyllaceae</taxon>
        <taxon>Caryophylleae</taxon>
        <taxon>Saponaria</taxon>
    </lineage>
</organism>
<evidence type="ECO:0000313" key="5">
    <source>
        <dbReference type="Proteomes" id="UP001443914"/>
    </source>
</evidence>
<reference evidence="4" key="1">
    <citation type="submission" date="2024-03" db="EMBL/GenBank/DDBJ databases">
        <title>WGS assembly of Saponaria officinalis var. Norfolk2.</title>
        <authorList>
            <person name="Jenkins J."/>
            <person name="Shu S."/>
            <person name="Grimwood J."/>
            <person name="Barry K."/>
            <person name="Goodstein D."/>
            <person name="Schmutz J."/>
            <person name="Leebens-Mack J."/>
            <person name="Osbourn A."/>
        </authorList>
    </citation>
    <scope>NUCLEOTIDE SEQUENCE [LARGE SCALE GENOMIC DNA]</scope>
    <source>
        <strain evidence="4">JIC</strain>
    </source>
</reference>
<protein>
    <recommendedName>
        <fullName evidence="3">GYF domain-containing protein</fullName>
    </recommendedName>
</protein>
<evidence type="ECO:0000256" key="1">
    <source>
        <dbReference type="SAM" id="Coils"/>
    </source>
</evidence>